<reference evidence="2 3" key="1">
    <citation type="submission" date="2020-10" db="EMBL/GenBank/DDBJ databases">
        <title>Connecting structure to function with the recovery of over 1000 high-quality activated sludge metagenome-assembled genomes encoding full-length rRNA genes using long-read sequencing.</title>
        <authorList>
            <person name="Singleton C.M."/>
            <person name="Petriglieri F."/>
            <person name="Kristensen J.M."/>
            <person name="Kirkegaard R.H."/>
            <person name="Michaelsen T.Y."/>
            <person name="Andersen M.H."/>
            <person name="Karst S.M."/>
            <person name="Dueholm M.S."/>
            <person name="Nielsen P.H."/>
            <person name="Albertsen M."/>
        </authorList>
    </citation>
    <scope>NUCLEOTIDE SEQUENCE [LARGE SCALE GENOMIC DNA]</scope>
    <source>
        <strain evidence="2">Ribe_18-Q3-R11-54_BAT3C.373</strain>
    </source>
</reference>
<dbReference type="PANTHER" id="PTHR40590:SF1">
    <property type="entry name" value="CYTOPLASMIC PROTEIN"/>
    <property type="match status" value="1"/>
</dbReference>
<name>A0A9D7S604_9BACT</name>
<gene>
    <name evidence="2" type="ORF">IPO85_00670</name>
</gene>
<dbReference type="Proteomes" id="UP000808349">
    <property type="component" value="Unassembled WGS sequence"/>
</dbReference>
<evidence type="ECO:0000313" key="2">
    <source>
        <dbReference type="EMBL" id="MBK9716039.1"/>
    </source>
</evidence>
<sequence>MKKIFLLLSLLGSYLFTYAQDSLSNALLWKISGNGLEKPSYLFGTIHMIPVEDYFLPKGTEECLNQTNNLYLEIAMDEMMDMSNLAGVMDQMFMANDTSLADLLTKTEYDLVSGHFEKMGLPMMFFERMKPMFLSAFGSPEMNPQNFQDGQIKSYEMEFNEMAKKHSIPVKGLETVAFQLSVFDSIPYKAQAQMLVESLKSNDGESSGLKEMIKSYIAQDLNKLSESITAEETAMNPYLDMMLNNRNKKWIPIMAEVMKKEPCFFAVGAGHLGGKEGVINLLRKNNFVVEPVLK</sequence>
<dbReference type="PANTHER" id="PTHR40590">
    <property type="entry name" value="CYTOPLASMIC PROTEIN-RELATED"/>
    <property type="match status" value="1"/>
</dbReference>
<keyword evidence="1" id="KW-0732">Signal</keyword>
<dbReference type="InterPro" id="IPR047111">
    <property type="entry name" value="YbaP-like"/>
</dbReference>
<accession>A0A9D7S604</accession>
<dbReference type="InterPro" id="IPR002816">
    <property type="entry name" value="TraB/PrgY/GumN_fam"/>
</dbReference>
<feature type="chain" id="PRO_5039513404" evidence="1">
    <location>
        <begin position="20"/>
        <end position="294"/>
    </location>
</feature>
<evidence type="ECO:0000313" key="3">
    <source>
        <dbReference type="Proteomes" id="UP000808349"/>
    </source>
</evidence>
<proteinExistence type="predicted"/>
<comment type="caution">
    <text evidence="2">The sequence shown here is derived from an EMBL/GenBank/DDBJ whole genome shotgun (WGS) entry which is preliminary data.</text>
</comment>
<dbReference type="Pfam" id="PF01963">
    <property type="entry name" value="TraB_PrgY_gumN"/>
    <property type="match status" value="1"/>
</dbReference>
<protein>
    <submittedName>
        <fullName evidence="2">TraB/GumN family protein</fullName>
    </submittedName>
</protein>
<dbReference type="CDD" id="cd14789">
    <property type="entry name" value="Tiki"/>
    <property type="match status" value="1"/>
</dbReference>
<dbReference type="EMBL" id="JADKFW010000004">
    <property type="protein sequence ID" value="MBK9716039.1"/>
    <property type="molecule type" value="Genomic_DNA"/>
</dbReference>
<organism evidence="2 3">
    <name type="scientific">Candidatus Defluviibacterium haderslevense</name>
    <dbReference type="NCBI Taxonomy" id="2981993"/>
    <lineage>
        <taxon>Bacteria</taxon>
        <taxon>Pseudomonadati</taxon>
        <taxon>Bacteroidota</taxon>
        <taxon>Saprospiria</taxon>
        <taxon>Saprospirales</taxon>
        <taxon>Saprospiraceae</taxon>
        <taxon>Candidatus Defluviibacterium</taxon>
    </lineage>
</organism>
<evidence type="ECO:0000256" key="1">
    <source>
        <dbReference type="SAM" id="SignalP"/>
    </source>
</evidence>
<dbReference type="AlphaFoldDB" id="A0A9D7S604"/>
<feature type="signal peptide" evidence="1">
    <location>
        <begin position="1"/>
        <end position="19"/>
    </location>
</feature>